<dbReference type="GO" id="GO:0005975">
    <property type="term" value="P:carbohydrate metabolic process"/>
    <property type="evidence" value="ECO:0007669"/>
    <property type="project" value="InterPro"/>
</dbReference>
<dbReference type="InterPro" id="IPR045235">
    <property type="entry name" value="PuuE_HpPgdA-like"/>
</dbReference>
<dbReference type="OrthoDB" id="9806342at2"/>
<dbReference type="InterPro" id="IPR002509">
    <property type="entry name" value="NODB_dom"/>
</dbReference>
<dbReference type="Pfam" id="PF11959">
    <property type="entry name" value="DUF3473"/>
    <property type="match status" value="1"/>
</dbReference>
<name>A0A316EGG4_9BACT</name>
<dbReference type="RefSeq" id="WP_109741994.1">
    <property type="nucleotide sequence ID" value="NZ_QGGO01000005.1"/>
</dbReference>
<feature type="domain" description="NodB homology" evidence="1">
    <location>
        <begin position="23"/>
        <end position="217"/>
    </location>
</feature>
<comment type="caution">
    <text evidence="2">The sequence shown here is derived from an EMBL/GenBank/DDBJ whole genome shotgun (WGS) entry which is preliminary data.</text>
</comment>
<dbReference type="PANTHER" id="PTHR47561:SF1">
    <property type="entry name" value="POLYSACCHARIDE DEACETYLASE FAMILY PROTEIN (AFU_ORTHOLOGUE AFUA_6G05030)"/>
    <property type="match status" value="1"/>
</dbReference>
<dbReference type="InterPro" id="IPR022560">
    <property type="entry name" value="DUF3473"/>
</dbReference>
<dbReference type="PANTHER" id="PTHR47561">
    <property type="entry name" value="POLYSACCHARIDE DEACETYLASE FAMILY PROTEIN (AFU_ORTHOLOGUE AFUA_6G05030)"/>
    <property type="match status" value="1"/>
</dbReference>
<evidence type="ECO:0000313" key="2">
    <source>
        <dbReference type="EMBL" id="PWK27827.1"/>
    </source>
</evidence>
<sequence length="282" mass="32700">MNILTFDIEEWFHILDNDSTKTEADWAKYPTRIHENMERIFQLLEDTNQQATFFCLGWVARKHPDIIRSIADKGYEIATHSDLHQLAYEQNRTEFKNDLETSIKALEDVIGKKIRAYRAPGFSIKQENKWVFEVLAENGIEVDCSVFPAKRSHGGFEQFGIAEPCWIDIDGIRLKEFPINTFNGFGTPLIFSGGGYFRLLPYTVLQQLTRQSEYVMTYFHPRDFDANQPMIEELSRLRKFKSYYGLGGCLGKLQELLTDFPFIDLASAEKLVDWNNAKTVKI</sequence>
<dbReference type="InterPro" id="IPR011330">
    <property type="entry name" value="Glyco_hydro/deAcase_b/a-brl"/>
</dbReference>
<protein>
    <submittedName>
        <fullName evidence="2">Polysaccharide deacetylase family protein (PEP-CTERM system associated)</fullName>
    </submittedName>
</protein>
<dbReference type="SUPFAM" id="SSF88713">
    <property type="entry name" value="Glycoside hydrolase/deacetylase"/>
    <property type="match status" value="1"/>
</dbReference>
<keyword evidence="3" id="KW-1185">Reference proteome</keyword>
<dbReference type="Proteomes" id="UP000245489">
    <property type="component" value="Unassembled WGS sequence"/>
</dbReference>
<dbReference type="EMBL" id="QGGO01000005">
    <property type="protein sequence ID" value="PWK27827.1"/>
    <property type="molecule type" value="Genomic_DNA"/>
</dbReference>
<dbReference type="Pfam" id="PF01522">
    <property type="entry name" value="Polysacc_deac_1"/>
    <property type="match status" value="1"/>
</dbReference>
<dbReference type="Gene3D" id="3.20.20.370">
    <property type="entry name" value="Glycoside hydrolase/deacetylase"/>
    <property type="match status" value="1"/>
</dbReference>
<evidence type="ECO:0000259" key="1">
    <source>
        <dbReference type="PROSITE" id="PS51677"/>
    </source>
</evidence>
<reference evidence="2 3" key="1">
    <citation type="submission" date="2018-05" db="EMBL/GenBank/DDBJ databases">
        <title>Genomic Encyclopedia of Archaeal and Bacterial Type Strains, Phase II (KMG-II): from individual species to whole genera.</title>
        <authorList>
            <person name="Goeker M."/>
        </authorList>
    </citation>
    <scope>NUCLEOTIDE SEQUENCE [LARGE SCALE GENOMIC DNA]</scope>
    <source>
        <strain evidence="2 3">DSM 22214</strain>
    </source>
</reference>
<accession>A0A316EGG4</accession>
<evidence type="ECO:0000313" key="3">
    <source>
        <dbReference type="Proteomes" id="UP000245489"/>
    </source>
</evidence>
<dbReference type="GO" id="GO:0016810">
    <property type="term" value="F:hydrolase activity, acting on carbon-nitrogen (but not peptide) bonds"/>
    <property type="evidence" value="ECO:0007669"/>
    <property type="project" value="InterPro"/>
</dbReference>
<dbReference type="AlphaFoldDB" id="A0A316EGG4"/>
<dbReference type="CDD" id="cd10941">
    <property type="entry name" value="CE4_PuuE_HpPgdA_like_2"/>
    <property type="match status" value="1"/>
</dbReference>
<dbReference type="PROSITE" id="PS51677">
    <property type="entry name" value="NODB"/>
    <property type="match status" value="1"/>
</dbReference>
<gene>
    <name evidence="2" type="ORF">LV89_01234</name>
</gene>
<proteinExistence type="predicted"/>
<organism evidence="2 3">
    <name type="scientific">Arcicella aurantiaca</name>
    <dbReference type="NCBI Taxonomy" id="591202"/>
    <lineage>
        <taxon>Bacteria</taxon>
        <taxon>Pseudomonadati</taxon>
        <taxon>Bacteroidota</taxon>
        <taxon>Cytophagia</taxon>
        <taxon>Cytophagales</taxon>
        <taxon>Flectobacillaceae</taxon>
        <taxon>Arcicella</taxon>
    </lineage>
</organism>